<dbReference type="Proteomes" id="UP000295110">
    <property type="component" value="Unassembled WGS sequence"/>
</dbReference>
<dbReference type="InterPro" id="IPR013108">
    <property type="entry name" value="Amidohydro_3"/>
</dbReference>
<evidence type="ECO:0000313" key="3">
    <source>
        <dbReference type="EMBL" id="TCV04566.1"/>
    </source>
</evidence>
<feature type="chain" id="PRO_5020758608" description="Amidohydrolase 3 domain-containing protein" evidence="1">
    <location>
        <begin position="23"/>
        <end position="569"/>
    </location>
</feature>
<dbReference type="Gene3D" id="3.20.20.140">
    <property type="entry name" value="Metal-dependent hydrolases"/>
    <property type="match status" value="1"/>
</dbReference>
<reference evidence="3 4" key="1">
    <citation type="submission" date="2019-03" db="EMBL/GenBank/DDBJ databases">
        <title>Genomic Encyclopedia of Type Strains, Phase IV (KMG-IV): sequencing the most valuable type-strain genomes for metagenomic binning, comparative biology and taxonomic classification.</title>
        <authorList>
            <person name="Goeker M."/>
        </authorList>
    </citation>
    <scope>NUCLEOTIDE SEQUENCE [LARGE SCALE GENOMIC DNA]</scope>
    <source>
        <strain evidence="3 4">DSM 654</strain>
    </source>
</reference>
<organism evidence="3 4">
    <name type="scientific">Roseateles saccharophilus</name>
    <name type="common">Pseudomonas saccharophila</name>
    <dbReference type="NCBI Taxonomy" id="304"/>
    <lineage>
        <taxon>Bacteria</taxon>
        <taxon>Pseudomonadati</taxon>
        <taxon>Pseudomonadota</taxon>
        <taxon>Betaproteobacteria</taxon>
        <taxon>Burkholderiales</taxon>
        <taxon>Sphaerotilaceae</taxon>
        <taxon>Roseateles</taxon>
    </lineage>
</organism>
<sequence>MKSFLHSLIGAAALLSLPALHAQDLLLVNARVFTGNAAHPYAQAVAIHGEKIAAVGNPAEIAAAVAADARVIDLGGKTLLPGLIDSHAHVIYGGTELLSATVEPTVTQVDQVVAVALKALKAGKSMRGDVLVVGGMPLKIWSQLPQLNARFNTGAFAKVPVMLRGSDGHTSWANQTLRERAGITPAFLRGLTEQHLKYYGHAKDLVPDGFVVDEGQARLQSHVPEPDAATLLQAGHAGVAYMHGLGITSWLDALATPDILATYKALADRGELKSHVAAFVEVKADAAEPLTQVQALRQQYANVPGLSVAGIKIFMDGVVEFPSHSAAMSVPYKVTGKMGDLLFPADKFAHVVTAADKAGLVVHVHAIGDRAVHESLNGFEAMRKANGDSGLPDTITHLQFVQPADMPRFKALGVLASVQLLWAEASTDTIDLIKPYVDPAIYPWQYPARSMLNAGATVSGASDWPVSTASVFEGIAQAETRKGAKGVLNAAEDMPREAMFYAYTLHAARAMNQQDRIGSIEPGKQADLTLVDRDVLTVSAKELKETRVLGTMVGGEWVYRATKNDPALN</sequence>
<dbReference type="Gene3D" id="3.10.310.70">
    <property type="match status" value="1"/>
</dbReference>
<feature type="signal peptide" evidence="1">
    <location>
        <begin position="1"/>
        <end position="22"/>
    </location>
</feature>
<evidence type="ECO:0000313" key="4">
    <source>
        <dbReference type="Proteomes" id="UP000295110"/>
    </source>
</evidence>
<dbReference type="RefSeq" id="WP_165917444.1">
    <property type="nucleotide sequence ID" value="NZ_CBCSGL010000010.1"/>
</dbReference>
<keyword evidence="1" id="KW-0732">Signal</keyword>
<evidence type="ECO:0000256" key="1">
    <source>
        <dbReference type="SAM" id="SignalP"/>
    </source>
</evidence>
<comment type="caution">
    <text evidence="3">The sequence shown here is derived from an EMBL/GenBank/DDBJ whole genome shotgun (WGS) entry which is preliminary data.</text>
</comment>
<dbReference type="EMBL" id="SMBU01000001">
    <property type="protein sequence ID" value="TCV04566.1"/>
    <property type="molecule type" value="Genomic_DNA"/>
</dbReference>
<dbReference type="PANTHER" id="PTHR22642">
    <property type="entry name" value="IMIDAZOLONEPROPIONASE"/>
    <property type="match status" value="1"/>
</dbReference>
<dbReference type="SUPFAM" id="SSF51338">
    <property type="entry name" value="Composite domain of metallo-dependent hydrolases"/>
    <property type="match status" value="1"/>
</dbReference>
<evidence type="ECO:0000259" key="2">
    <source>
        <dbReference type="Pfam" id="PF07969"/>
    </source>
</evidence>
<keyword evidence="4" id="KW-1185">Reference proteome</keyword>
<dbReference type="InterPro" id="IPR032466">
    <property type="entry name" value="Metal_Hydrolase"/>
</dbReference>
<dbReference type="GO" id="GO:0016810">
    <property type="term" value="F:hydrolase activity, acting on carbon-nitrogen (but not peptide) bonds"/>
    <property type="evidence" value="ECO:0007669"/>
    <property type="project" value="InterPro"/>
</dbReference>
<proteinExistence type="predicted"/>
<dbReference type="SUPFAM" id="SSF51556">
    <property type="entry name" value="Metallo-dependent hydrolases"/>
    <property type="match status" value="1"/>
</dbReference>
<dbReference type="AlphaFoldDB" id="A0A4R3VGH3"/>
<dbReference type="CDD" id="cd01300">
    <property type="entry name" value="YtcJ_like"/>
    <property type="match status" value="1"/>
</dbReference>
<dbReference type="Gene3D" id="2.30.40.10">
    <property type="entry name" value="Urease, subunit C, domain 1"/>
    <property type="match status" value="1"/>
</dbReference>
<accession>A0A4R3VGH3</accession>
<dbReference type="InterPro" id="IPR033932">
    <property type="entry name" value="YtcJ-like"/>
</dbReference>
<gene>
    <name evidence="3" type="ORF">EV671_1001322</name>
</gene>
<dbReference type="InterPro" id="IPR011059">
    <property type="entry name" value="Metal-dep_hydrolase_composite"/>
</dbReference>
<feature type="domain" description="Amidohydrolase 3" evidence="2">
    <location>
        <begin position="70"/>
        <end position="559"/>
    </location>
</feature>
<dbReference type="PANTHER" id="PTHR22642:SF2">
    <property type="entry name" value="PROTEIN LONG AFTER FAR-RED 3"/>
    <property type="match status" value="1"/>
</dbReference>
<name>A0A4R3VGH3_ROSSA</name>
<dbReference type="Pfam" id="PF07969">
    <property type="entry name" value="Amidohydro_3"/>
    <property type="match status" value="1"/>
</dbReference>
<protein>
    <recommendedName>
        <fullName evidence="2">Amidohydrolase 3 domain-containing protein</fullName>
    </recommendedName>
</protein>